<reference evidence="1 2" key="1">
    <citation type="submission" date="2020-02" db="EMBL/GenBank/DDBJ databases">
        <title>Draft genome sequence of Haematococcus lacustris strain NIES-144.</title>
        <authorList>
            <person name="Morimoto D."/>
            <person name="Nakagawa S."/>
            <person name="Yoshida T."/>
            <person name="Sawayama S."/>
        </authorList>
    </citation>
    <scope>NUCLEOTIDE SEQUENCE [LARGE SCALE GENOMIC DNA]</scope>
    <source>
        <strain evidence="1 2">NIES-144</strain>
    </source>
</reference>
<name>A0A699YIN4_HAELA</name>
<dbReference type="Proteomes" id="UP000485058">
    <property type="component" value="Unassembled WGS sequence"/>
</dbReference>
<keyword evidence="2" id="KW-1185">Reference proteome</keyword>
<evidence type="ECO:0000313" key="2">
    <source>
        <dbReference type="Proteomes" id="UP000485058"/>
    </source>
</evidence>
<sequence>MMCSPTVGSFQLRATSSWTCEALPAGAMAAWLSALGGCGRAALTWGQLCTSACHLHALNSGPCKGPWLSLHPVLEMGKHGTASKSAWVRVGVGIKLSCCYSSSQDLVVTLLIAILLPPKHCAWGRKF</sequence>
<accession>A0A699YIN4</accession>
<gene>
    <name evidence="1" type="ORF">HaLaN_05315</name>
</gene>
<proteinExistence type="predicted"/>
<comment type="caution">
    <text evidence="1">The sequence shown here is derived from an EMBL/GenBank/DDBJ whole genome shotgun (WGS) entry which is preliminary data.</text>
</comment>
<dbReference type="EMBL" id="BLLF01000285">
    <property type="protein sequence ID" value="GFH10067.1"/>
    <property type="molecule type" value="Genomic_DNA"/>
</dbReference>
<evidence type="ECO:0000313" key="1">
    <source>
        <dbReference type="EMBL" id="GFH10067.1"/>
    </source>
</evidence>
<organism evidence="1 2">
    <name type="scientific">Haematococcus lacustris</name>
    <name type="common">Green alga</name>
    <name type="synonym">Haematococcus pluvialis</name>
    <dbReference type="NCBI Taxonomy" id="44745"/>
    <lineage>
        <taxon>Eukaryota</taxon>
        <taxon>Viridiplantae</taxon>
        <taxon>Chlorophyta</taxon>
        <taxon>core chlorophytes</taxon>
        <taxon>Chlorophyceae</taxon>
        <taxon>CS clade</taxon>
        <taxon>Chlamydomonadales</taxon>
        <taxon>Haematococcaceae</taxon>
        <taxon>Haematococcus</taxon>
    </lineage>
</organism>
<protein>
    <submittedName>
        <fullName evidence="1">Uncharacterized protein</fullName>
    </submittedName>
</protein>
<dbReference type="AlphaFoldDB" id="A0A699YIN4"/>